<name>A0A840UUC1_9BACT</name>
<evidence type="ECO:0000256" key="7">
    <source>
        <dbReference type="SAM" id="Phobius"/>
    </source>
</evidence>
<evidence type="ECO:0000256" key="5">
    <source>
        <dbReference type="ARBA" id="ARBA00022989"/>
    </source>
</evidence>
<dbReference type="InterPro" id="IPR003362">
    <property type="entry name" value="Bact_transf"/>
</dbReference>
<keyword evidence="5 7" id="KW-1133">Transmembrane helix</keyword>
<sequence>MPIIFNRYYSGRNMSFFFGEGMLMWLSIMVVHWFFKGNVIFRIDFFDCFRQALIVVIVFQLCLYFFDLYDLSKDTSIPDTVTRITQAFGFGCIILGVIYFVVPGLQIPITEFWAGYLVICLSIVAWRSAYYYVLRKRMFVQDIAIIGTGKLASDIAKEVQDKRDAIYRILAFIGPDRPDFNHLDAPVFAELGEFLATVNIKKIARIIVAPDDRRGTVPVQDLLRLKLQGVEIEQGIAFYEGAAGKILAEKLNPSTIFFSKGFDLSRLKRAIKRTIDLVVSALLLVMTAPIILISAIIIKLESAGPVFYLQERVGEHSLPFKVIKLRSMRQDAEKNGAVWASVNDQRVTRFGAFIRKARIDELPQLWNVIKGEMSLVGPRPERPVFVEELVKVIPYYNIRHTVKPGVTGWAQVCYPYGASTEDALRKLEYDLYYLKNISVALDLFILFRTVKTVLFQKGGR</sequence>
<feature type="transmembrane region" description="Helical" evidence="7">
    <location>
        <begin position="275"/>
        <end position="298"/>
    </location>
</feature>
<gene>
    <name evidence="9" type="ORF">HNQ81_000704</name>
</gene>
<dbReference type="NCBIfam" id="TIGR03025">
    <property type="entry name" value="EPS_sugtrans"/>
    <property type="match status" value="1"/>
</dbReference>
<reference evidence="9 10" key="1">
    <citation type="submission" date="2020-08" db="EMBL/GenBank/DDBJ databases">
        <title>Genomic Encyclopedia of Type Strains, Phase IV (KMG-IV): sequencing the most valuable type-strain genomes for metagenomic binning, comparative biology and taxonomic classification.</title>
        <authorList>
            <person name="Goeker M."/>
        </authorList>
    </citation>
    <scope>NUCLEOTIDE SEQUENCE [LARGE SCALE GENOMIC DNA]</scope>
    <source>
        <strain evidence="9 10">DSM 28570</strain>
    </source>
</reference>
<evidence type="ECO:0000313" key="9">
    <source>
        <dbReference type="EMBL" id="MBB5346994.1"/>
    </source>
</evidence>
<dbReference type="NCBIfam" id="TIGR03013">
    <property type="entry name" value="EpsB_2"/>
    <property type="match status" value="1"/>
</dbReference>
<feature type="transmembrane region" description="Helical" evidence="7">
    <location>
        <begin position="87"/>
        <end position="107"/>
    </location>
</feature>
<evidence type="ECO:0000256" key="1">
    <source>
        <dbReference type="ARBA" id="ARBA00004141"/>
    </source>
</evidence>
<dbReference type="PANTHER" id="PTHR30576">
    <property type="entry name" value="COLANIC BIOSYNTHESIS UDP-GLUCOSE LIPID CARRIER TRANSFERASE"/>
    <property type="match status" value="1"/>
</dbReference>
<comment type="similarity">
    <text evidence="2">Belongs to the bacterial sugar transferase family.</text>
</comment>
<dbReference type="GO" id="GO:0009242">
    <property type="term" value="P:colanic acid biosynthetic process"/>
    <property type="evidence" value="ECO:0007669"/>
    <property type="project" value="TreeGrafter"/>
</dbReference>
<dbReference type="Proteomes" id="UP000539642">
    <property type="component" value="Unassembled WGS sequence"/>
</dbReference>
<keyword evidence="6 7" id="KW-0472">Membrane</keyword>
<dbReference type="InterPro" id="IPR017475">
    <property type="entry name" value="EPS_sugar_tfrase"/>
</dbReference>
<evidence type="ECO:0000313" key="10">
    <source>
        <dbReference type="Proteomes" id="UP000539642"/>
    </source>
</evidence>
<dbReference type="InterPro" id="IPR017464">
    <property type="entry name" value="Sugar_tfrase_EpsB_2"/>
</dbReference>
<feature type="transmembrane region" description="Helical" evidence="7">
    <location>
        <begin position="21"/>
        <end position="43"/>
    </location>
</feature>
<dbReference type="RefSeq" id="WP_183348352.1">
    <property type="nucleotide sequence ID" value="NZ_JACHEO010000002.1"/>
</dbReference>
<evidence type="ECO:0000256" key="6">
    <source>
        <dbReference type="ARBA" id="ARBA00023136"/>
    </source>
</evidence>
<keyword evidence="3 9" id="KW-0808">Transferase</keyword>
<proteinExistence type="inferred from homology"/>
<accession>A0A840UUC1</accession>
<evidence type="ECO:0000256" key="4">
    <source>
        <dbReference type="ARBA" id="ARBA00022692"/>
    </source>
</evidence>
<dbReference type="Pfam" id="PF02397">
    <property type="entry name" value="Bac_transf"/>
    <property type="match status" value="1"/>
</dbReference>
<feature type="transmembrane region" description="Helical" evidence="7">
    <location>
        <begin position="113"/>
        <end position="133"/>
    </location>
</feature>
<dbReference type="PANTHER" id="PTHR30576:SF21">
    <property type="entry name" value="UDP-GLUCOSE:UNDECAPRENYL-PHOSPHATE GLUCOSE-1-PHOSPHATE TRANSFERASE"/>
    <property type="match status" value="1"/>
</dbReference>
<organism evidence="9 10">
    <name type="scientific">Desulfoprunum benzoelyticum</name>
    <dbReference type="NCBI Taxonomy" id="1506996"/>
    <lineage>
        <taxon>Bacteria</taxon>
        <taxon>Pseudomonadati</taxon>
        <taxon>Thermodesulfobacteriota</taxon>
        <taxon>Desulfobulbia</taxon>
        <taxon>Desulfobulbales</taxon>
        <taxon>Desulfobulbaceae</taxon>
        <taxon>Desulfoprunum</taxon>
    </lineage>
</organism>
<evidence type="ECO:0000259" key="8">
    <source>
        <dbReference type="Pfam" id="PF02397"/>
    </source>
</evidence>
<keyword evidence="10" id="KW-1185">Reference proteome</keyword>
<evidence type="ECO:0000256" key="2">
    <source>
        <dbReference type="ARBA" id="ARBA00006464"/>
    </source>
</evidence>
<comment type="caution">
    <text evidence="9">The sequence shown here is derived from an EMBL/GenBank/DDBJ whole genome shotgun (WGS) entry which is preliminary data.</text>
</comment>
<keyword evidence="4 7" id="KW-0812">Transmembrane</keyword>
<evidence type="ECO:0000256" key="3">
    <source>
        <dbReference type="ARBA" id="ARBA00022679"/>
    </source>
</evidence>
<protein>
    <submittedName>
        <fullName evidence="9">Sugar transferase (PEP-CTERM system associated)</fullName>
    </submittedName>
</protein>
<dbReference type="GO" id="GO:0016020">
    <property type="term" value="C:membrane"/>
    <property type="evidence" value="ECO:0007669"/>
    <property type="project" value="UniProtKB-SubCell"/>
</dbReference>
<comment type="subcellular location">
    <subcellularLocation>
        <location evidence="1">Membrane</location>
        <topology evidence="1">Multi-pass membrane protein</topology>
    </subcellularLocation>
</comment>
<dbReference type="GO" id="GO:0089702">
    <property type="term" value="F:undecaprenyl-phosphate glucose phosphotransferase activity"/>
    <property type="evidence" value="ECO:0007669"/>
    <property type="project" value="TreeGrafter"/>
</dbReference>
<dbReference type="EMBL" id="JACHEO010000002">
    <property type="protein sequence ID" value="MBB5346994.1"/>
    <property type="molecule type" value="Genomic_DNA"/>
</dbReference>
<dbReference type="AlphaFoldDB" id="A0A840UUC1"/>
<feature type="domain" description="Bacterial sugar transferase" evidence="8">
    <location>
        <begin position="272"/>
        <end position="454"/>
    </location>
</feature>
<feature type="transmembrane region" description="Helical" evidence="7">
    <location>
        <begin position="49"/>
        <end position="66"/>
    </location>
</feature>